<organism evidence="12 13">
    <name type="scientific">Serendipita vermifera MAFF 305830</name>
    <dbReference type="NCBI Taxonomy" id="933852"/>
    <lineage>
        <taxon>Eukaryota</taxon>
        <taxon>Fungi</taxon>
        <taxon>Dikarya</taxon>
        <taxon>Basidiomycota</taxon>
        <taxon>Agaricomycotina</taxon>
        <taxon>Agaricomycetes</taxon>
        <taxon>Sebacinales</taxon>
        <taxon>Serendipitaceae</taxon>
        <taxon>Serendipita</taxon>
    </lineage>
</organism>
<feature type="domain" description="Peptidase M16 C-terminal" evidence="9">
    <location>
        <begin position="214"/>
        <end position="371"/>
    </location>
</feature>
<feature type="domain" description="Peptidase M16 middle/third" evidence="10">
    <location>
        <begin position="396"/>
        <end position="696"/>
    </location>
</feature>
<dbReference type="Pfam" id="PF16187">
    <property type="entry name" value="Peptidase_M16_M"/>
    <property type="match status" value="1"/>
</dbReference>
<dbReference type="InterPro" id="IPR050626">
    <property type="entry name" value="Peptidase_M16"/>
</dbReference>
<keyword evidence="6" id="KW-0482">Metalloprotease</keyword>
<name>A0A0C3BJB9_SERVB</name>
<dbReference type="InterPro" id="IPR054734">
    <property type="entry name" value="PqqF-like_C_4"/>
</dbReference>
<evidence type="ECO:0000313" key="12">
    <source>
        <dbReference type="EMBL" id="KIM32164.1"/>
    </source>
</evidence>
<gene>
    <name evidence="12" type="ORF">M408DRAFT_20492</name>
</gene>
<dbReference type="HOGENOM" id="CLU_004639_1_2_1"/>
<evidence type="ECO:0000256" key="6">
    <source>
        <dbReference type="ARBA" id="ARBA00023049"/>
    </source>
</evidence>
<feature type="domain" description="Peptidase M16 N-terminal" evidence="8">
    <location>
        <begin position="45"/>
        <end position="174"/>
    </location>
</feature>
<dbReference type="InterPro" id="IPR011249">
    <property type="entry name" value="Metalloenz_LuxS/M16"/>
</dbReference>
<evidence type="ECO:0000256" key="4">
    <source>
        <dbReference type="ARBA" id="ARBA00022801"/>
    </source>
</evidence>
<dbReference type="SUPFAM" id="SSF63411">
    <property type="entry name" value="LuxS/MPP-like metallohydrolase"/>
    <property type="match status" value="4"/>
</dbReference>
<protein>
    <recommendedName>
        <fullName evidence="14">Peptidase M16 N-terminal domain-containing protein</fullName>
    </recommendedName>
</protein>
<dbReference type="GO" id="GO:0008237">
    <property type="term" value="F:metallopeptidase activity"/>
    <property type="evidence" value="ECO:0007669"/>
    <property type="project" value="UniProtKB-KW"/>
</dbReference>
<dbReference type="Proteomes" id="UP000054097">
    <property type="component" value="Unassembled WGS sequence"/>
</dbReference>
<evidence type="ECO:0000256" key="5">
    <source>
        <dbReference type="ARBA" id="ARBA00022833"/>
    </source>
</evidence>
<evidence type="ECO:0000313" key="13">
    <source>
        <dbReference type="Proteomes" id="UP000054097"/>
    </source>
</evidence>
<feature type="coiled-coil region" evidence="7">
    <location>
        <begin position="878"/>
        <end position="905"/>
    </location>
</feature>
<keyword evidence="5" id="KW-0862">Zinc</keyword>
<dbReference type="OrthoDB" id="952271at2759"/>
<keyword evidence="2" id="KW-0645">Protease</keyword>
<evidence type="ECO:0000256" key="7">
    <source>
        <dbReference type="SAM" id="Coils"/>
    </source>
</evidence>
<proteinExistence type="inferred from homology"/>
<dbReference type="Pfam" id="PF05193">
    <property type="entry name" value="Peptidase_M16_C"/>
    <property type="match status" value="1"/>
</dbReference>
<comment type="similarity">
    <text evidence="1">Belongs to the peptidase M16 family.</text>
</comment>
<evidence type="ECO:0000256" key="3">
    <source>
        <dbReference type="ARBA" id="ARBA00022723"/>
    </source>
</evidence>
<dbReference type="Pfam" id="PF00675">
    <property type="entry name" value="Peptidase_M16"/>
    <property type="match status" value="1"/>
</dbReference>
<feature type="domain" description="Coenzyme PQQ synthesis protein F-like C-terminal lobe" evidence="11">
    <location>
        <begin position="809"/>
        <end position="901"/>
    </location>
</feature>
<dbReference type="STRING" id="933852.A0A0C3BJB9"/>
<dbReference type="AlphaFoldDB" id="A0A0C3BJB9"/>
<reference evidence="12 13" key="1">
    <citation type="submission" date="2014-04" db="EMBL/GenBank/DDBJ databases">
        <authorList>
            <consortium name="DOE Joint Genome Institute"/>
            <person name="Kuo A."/>
            <person name="Zuccaro A."/>
            <person name="Kohler A."/>
            <person name="Nagy L.G."/>
            <person name="Floudas D."/>
            <person name="Copeland A."/>
            <person name="Barry K.W."/>
            <person name="Cichocki N."/>
            <person name="Veneault-Fourrey C."/>
            <person name="LaButti K."/>
            <person name="Lindquist E.A."/>
            <person name="Lipzen A."/>
            <person name="Lundell T."/>
            <person name="Morin E."/>
            <person name="Murat C."/>
            <person name="Sun H."/>
            <person name="Tunlid A."/>
            <person name="Henrissat B."/>
            <person name="Grigoriev I.V."/>
            <person name="Hibbett D.S."/>
            <person name="Martin F."/>
            <person name="Nordberg H.P."/>
            <person name="Cantor M.N."/>
            <person name="Hua S.X."/>
        </authorList>
    </citation>
    <scope>NUCLEOTIDE SEQUENCE [LARGE SCALE GENOMIC DNA]</scope>
    <source>
        <strain evidence="12 13">MAFF 305830</strain>
    </source>
</reference>
<evidence type="ECO:0008006" key="14">
    <source>
        <dbReference type="Google" id="ProtNLM"/>
    </source>
</evidence>
<keyword evidence="3" id="KW-0479">Metal-binding</keyword>
<dbReference type="EMBL" id="KN824280">
    <property type="protein sequence ID" value="KIM32164.1"/>
    <property type="molecule type" value="Genomic_DNA"/>
</dbReference>
<dbReference type="GO" id="GO:0046872">
    <property type="term" value="F:metal ion binding"/>
    <property type="evidence" value="ECO:0007669"/>
    <property type="project" value="UniProtKB-KW"/>
</dbReference>
<dbReference type="GO" id="GO:0006508">
    <property type="term" value="P:proteolysis"/>
    <property type="evidence" value="ECO:0007669"/>
    <property type="project" value="UniProtKB-KW"/>
</dbReference>
<reference evidence="13" key="2">
    <citation type="submission" date="2015-01" db="EMBL/GenBank/DDBJ databases">
        <title>Evolutionary Origins and Diversification of the Mycorrhizal Mutualists.</title>
        <authorList>
            <consortium name="DOE Joint Genome Institute"/>
            <consortium name="Mycorrhizal Genomics Consortium"/>
            <person name="Kohler A."/>
            <person name="Kuo A."/>
            <person name="Nagy L.G."/>
            <person name="Floudas D."/>
            <person name="Copeland A."/>
            <person name="Barry K.W."/>
            <person name="Cichocki N."/>
            <person name="Veneault-Fourrey C."/>
            <person name="LaButti K."/>
            <person name="Lindquist E.A."/>
            <person name="Lipzen A."/>
            <person name="Lundell T."/>
            <person name="Morin E."/>
            <person name="Murat C."/>
            <person name="Riley R."/>
            <person name="Ohm R."/>
            <person name="Sun H."/>
            <person name="Tunlid A."/>
            <person name="Henrissat B."/>
            <person name="Grigoriev I.V."/>
            <person name="Hibbett D.S."/>
            <person name="Martin F."/>
        </authorList>
    </citation>
    <scope>NUCLEOTIDE SEQUENCE [LARGE SCALE GENOMIC DNA]</scope>
    <source>
        <strain evidence="13">MAFF 305830</strain>
    </source>
</reference>
<sequence>MEQIRVDLPYGRGIPQHVEYTPIKMETGQSDDRKYGSMLLENGLRVLLVHDPSTAYAAAAMNVGVGYFDDPDNTPGLAHLCEHVLPRSSTKYKDHFFKFIRNNAGSVNSFTFASSTSYYFSVNAGIGCFKEAVERFGACFQDIEFLDDCVISELSAVNEEYEMNSESDFHRIFQLFKTRALPEHPWGKFGIGNKKSLTQAMKDDATLGKKLASALQEWWQTHYSASIMGLVILSRDSLESLARLVKHNFLGIPTLNTSPPVATIPWGAKQQRCITFAKTLKNNSTIEVSFCLPDQDRFYESKPTTFVSRIIQHQGPGSLDSYLKGKGWITRLFCDPYQPARGFSFFSIKAELTSKGLIRYQSVLEAIYACLYLLPWAINPASGLFEEFKTIQNARFDYSEKSEAKCSVNHLSNLLLTQWPRERLVKGPTGIWKQDESALRTLLGVYLAPEAGSVLLSSNSLSSIGIDGPWMTERWYGVQYMEDRLNPEVFQNAKAPNIIQCISLPNSNRFIPTDFSVKSPNLRISNLSQPDDPTIPHLPWDGIALEPLRKSDKSTLWFKQDVQSLLPKGYIGVYIRSPVARRSSLDDNSATNTLIVRNALLVEFYDALEAGSRFALIYDDGNLILQTSGYTDRMLSLLEHLLRRIKSYVIPEQSFWTYKEELKQSFQNDQLDSPLLLSHRIVRYGLRNFEWTAEEMEAVLDDPNLVTLEKLQDHLTNLLAPTWTKILVTGNFDEHDAISAQGIVDAVVGSTNDPDTDDVVTRIPNHRNWVYFYSVANKEEKDNAVGYYLQVTNTFGSNPTKLHAALLLFAILVNYPFYEKLRMEEKLGYDIISAPLIQKSVVGMLFTVQSHQSTNAIESKIDDFLKGFKKDLRHMVISEAKTTLVKKLEERAENMEKRAAELATFILGGGGAGCCTPLFRHPWGPNIRQLRKHGSKEEELIHAIKRLHLKDILDFYDEYIHPASPSRAKLSVHAQPTPPVDLKTTESHYNVIHDLKQFKQEQDADEA</sequence>
<dbReference type="InterPro" id="IPR007863">
    <property type="entry name" value="Peptidase_M16_C"/>
</dbReference>
<keyword evidence="4" id="KW-0378">Hydrolase</keyword>
<dbReference type="PANTHER" id="PTHR43690:SF18">
    <property type="entry name" value="INSULIN-DEGRADING ENZYME-RELATED"/>
    <property type="match status" value="1"/>
</dbReference>
<dbReference type="InterPro" id="IPR011765">
    <property type="entry name" value="Pept_M16_N"/>
</dbReference>
<dbReference type="InterPro" id="IPR032632">
    <property type="entry name" value="Peptidase_M16_M"/>
</dbReference>
<keyword evidence="13" id="KW-1185">Reference proteome</keyword>
<evidence type="ECO:0000259" key="9">
    <source>
        <dbReference type="Pfam" id="PF05193"/>
    </source>
</evidence>
<dbReference type="Gene3D" id="3.30.830.10">
    <property type="entry name" value="Metalloenzyme, LuxS/M16 peptidase-like"/>
    <property type="match status" value="4"/>
</dbReference>
<evidence type="ECO:0000259" key="11">
    <source>
        <dbReference type="Pfam" id="PF22456"/>
    </source>
</evidence>
<evidence type="ECO:0000256" key="1">
    <source>
        <dbReference type="ARBA" id="ARBA00007261"/>
    </source>
</evidence>
<keyword evidence="7" id="KW-0175">Coiled coil</keyword>
<evidence type="ECO:0000259" key="8">
    <source>
        <dbReference type="Pfam" id="PF00675"/>
    </source>
</evidence>
<evidence type="ECO:0000259" key="10">
    <source>
        <dbReference type="Pfam" id="PF16187"/>
    </source>
</evidence>
<dbReference type="PANTHER" id="PTHR43690">
    <property type="entry name" value="NARDILYSIN"/>
    <property type="match status" value="1"/>
</dbReference>
<evidence type="ECO:0000256" key="2">
    <source>
        <dbReference type="ARBA" id="ARBA00022670"/>
    </source>
</evidence>
<accession>A0A0C3BJB9</accession>
<dbReference type="Pfam" id="PF22456">
    <property type="entry name" value="PqqF-like_C_4"/>
    <property type="match status" value="1"/>
</dbReference>